<sequence length="233" mass="26345">MADHFGAAEIPRSGSPEKHVSVAEGQEEVNDCPIEQVRLTVPITDDPLVPVLTFRTWVLGMTSCAILAFLNQFFGYRQNQLYISSISAQIITLPLGRLMAATLPTAQIRVPFTKLSFSLNPGPFNLKEHVLITIFANAGSNSVYAVNIITIVKAFYHRDLHPLAAYLLSQTTQVYHIPRSTDILIKSMYPYRIQYSSDTQSYMSDTHQTYPIINKIYEYFTDILVRVIFCFTL</sequence>
<evidence type="ECO:0000313" key="11">
    <source>
        <dbReference type="EMBL" id="CAK9145094.1"/>
    </source>
</evidence>
<evidence type="ECO:0000256" key="3">
    <source>
        <dbReference type="ARBA" id="ARBA00022448"/>
    </source>
</evidence>
<keyword evidence="12" id="KW-1185">Reference proteome</keyword>
<comment type="similarity">
    <text evidence="2">Belongs to the oligopeptide OPT transporter (TC 2.A.67.1) family.</text>
</comment>
<keyword evidence="8 10" id="KW-0472">Membrane</keyword>
<evidence type="ECO:0000313" key="12">
    <source>
        <dbReference type="Proteomes" id="UP001642360"/>
    </source>
</evidence>
<dbReference type="EMBL" id="CAUOFW020001458">
    <property type="protein sequence ID" value="CAK9145094.1"/>
    <property type="molecule type" value="Genomic_DNA"/>
</dbReference>
<evidence type="ECO:0000256" key="4">
    <source>
        <dbReference type="ARBA" id="ARBA00022692"/>
    </source>
</evidence>
<evidence type="ECO:0000256" key="8">
    <source>
        <dbReference type="ARBA" id="ARBA00023136"/>
    </source>
</evidence>
<dbReference type="GO" id="GO:0015833">
    <property type="term" value="P:peptide transport"/>
    <property type="evidence" value="ECO:0007669"/>
    <property type="project" value="UniProtKB-KW"/>
</dbReference>
<comment type="caution">
    <text evidence="11">The sequence shown here is derived from an EMBL/GenBank/DDBJ whole genome shotgun (WGS) entry which is preliminary data.</text>
</comment>
<feature type="transmembrane region" description="Helical" evidence="10">
    <location>
        <begin position="54"/>
        <end position="74"/>
    </location>
</feature>
<dbReference type="AlphaFoldDB" id="A0ABC8RJD5"/>
<dbReference type="InterPro" id="IPR004813">
    <property type="entry name" value="OPT"/>
</dbReference>
<evidence type="ECO:0000256" key="10">
    <source>
        <dbReference type="SAM" id="Phobius"/>
    </source>
</evidence>
<keyword evidence="5" id="KW-0571">Peptide transport</keyword>
<evidence type="ECO:0000256" key="9">
    <source>
        <dbReference type="SAM" id="MobiDB-lite"/>
    </source>
</evidence>
<keyword evidence="7 10" id="KW-1133">Transmembrane helix</keyword>
<evidence type="ECO:0000256" key="7">
    <source>
        <dbReference type="ARBA" id="ARBA00022989"/>
    </source>
</evidence>
<keyword evidence="3" id="KW-0813">Transport</keyword>
<comment type="subcellular location">
    <subcellularLocation>
        <location evidence="1">Membrane</location>
        <topology evidence="1">Multi-pass membrane protein</topology>
    </subcellularLocation>
</comment>
<organism evidence="11 12">
    <name type="scientific">Ilex paraguariensis</name>
    <name type="common">yerba mate</name>
    <dbReference type="NCBI Taxonomy" id="185542"/>
    <lineage>
        <taxon>Eukaryota</taxon>
        <taxon>Viridiplantae</taxon>
        <taxon>Streptophyta</taxon>
        <taxon>Embryophyta</taxon>
        <taxon>Tracheophyta</taxon>
        <taxon>Spermatophyta</taxon>
        <taxon>Magnoliopsida</taxon>
        <taxon>eudicotyledons</taxon>
        <taxon>Gunneridae</taxon>
        <taxon>Pentapetalae</taxon>
        <taxon>asterids</taxon>
        <taxon>campanulids</taxon>
        <taxon>Aquifoliales</taxon>
        <taxon>Aquifoliaceae</taxon>
        <taxon>Ilex</taxon>
    </lineage>
</organism>
<keyword evidence="6" id="KW-0653">Protein transport</keyword>
<dbReference type="GO" id="GO:0016020">
    <property type="term" value="C:membrane"/>
    <property type="evidence" value="ECO:0007669"/>
    <property type="project" value="UniProtKB-SubCell"/>
</dbReference>
<dbReference type="PANTHER" id="PTHR22601">
    <property type="entry name" value="ISP4 LIKE PROTEIN"/>
    <property type="match status" value="1"/>
</dbReference>
<dbReference type="GO" id="GO:0015031">
    <property type="term" value="P:protein transport"/>
    <property type="evidence" value="ECO:0007669"/>
    <property type="project" value="UniProtKB-KW"/>
</dbReference>
<evidence type="ECO:0008006" key="13">
    <source>
        <dbReference type="Google" id="ProtNLM"/>
    </source>
</evidence>
<evidence type="ECO:0000256" key="5">
    <source>
        <dbReference type="ARBA" id="ARBA00022856"/>
    </source>
</evidence>
<dbReference type="Pfam" id="PF03169">
    <property type="entry name" value="OPT"/>
    <property type="match status" value="1"/>
</dbReference>
<proteinExistence type="inferred from homology"/>
<dbReference type="InterPro" id="IPR004648">
    <property type="entry name" value="Oligpept_transpt"/>
</dbReference>
<gene>
    <name evidence="11" type="ORF">ILEXP_LOCUS12887</name>
</gene>
<dbReference type="NCBIfam" id="TIGR00728">
    <property type="entry name" value="OPT_sfam"/>
    <property type="match status" value="1"/>
</dbReference>
<accession>A0ABC8RJD5</accession>
<dbReference type="Proteomes" id="UP001642360">
    <property type="component" value="Unassembled WGS sequence"/>
</dbReference>
<evidence type="ECO:0000256" key="2">
    <source>
        <dbReference type="ARBA" id="ARBA00005484"/>
    </source>
</evidence>
<evidence type="ECO:0000256" key="6">
    <source>
        <dbReference type="ARBA" id="ARBA00022927"/>
    </source>
</evidence>
<keyword evidence="4 10" id="KW-0812">Transmembrane</keyword>
<protein>
    <recommendedName>
        <fullName evidence="13">Oligopeptide transporter</fullName>
    </recommendedName>
</protein>
<reference evidence="11 12" key="1">
    <citation type="submission" date="2024-02" db="EMBL/GenBank/DDBJ databases">
        <authorList>
            <person name="Vignale AGUSTIN F."/>
            <person name="Sosa J E."/>
            <person name="Modenutti C."/>
        </authorList>
    </citation>
    <scope>NUCLEOTIDE SEQUENCE [LARGE SCALE GENOMIC DNA]</scope>
</reference>
<evidence type="ECO:0000256" key="1">
    <source>
        <dbReference type="ARBA" id="ARBA00004141"/>
    </source>
</evidence>
<feature type="region of interest" description="Disordered" evidence="9">
    <location>
        <begin position="1"/>
        <end position="26"/>
    </location>
</feature>
<name>A0ABC8RJD5_9AQUA</name>